<accession>A0A4Q2EGH2</accession>
<dbReference type="PANTHER" id="PTHR34351:SF1">
    <property type="entry name" value="SLR1927 PROTEIN"/>
    <property type="match status" value="1"/>
</dbReference>
<keyword evidence="1" id="KW-0472">Membrane</keyword>
<dbReference type="Pfam" id="PF01882">
    <property type="entry name" value="DUF58"/>
    <property type="match status" value="1"/>
</dbReference>
<feature type="transmembrane region" description="Helical" evidence="1">
    <location>
        <begin position="12"/>
        <end position="28"/>
    </location>
</feature>
<evidence type="ECO:0000256" key="1">
    <source>
        <dbReference type="SAM" id="Phobius"/>
    </source>
</evidence>
<dbReference type="OrthoDB" id="9812729at2"/>
<keyword evidence="1" id="KW-1133">Transmembrane helix</keyword>
<keyword evidence="1" id="KW-0812">Transmembrane</keyword>
<evidence type="ECO:0000259" key="2">
    <source>
        <dbReference type="Pfam" id="PF01882"/>
    </source>
</evidence>
<proteinExistence type="predicted"/>
<reference evidence="3 4" key="1">
    <citation type="submission" date="2018-01" db="EMBL/GenBank/DDBJ databases">
        <title>Lactibacter flavus gen. nov., sp. nov., a novel bacterium of the family Propionibacteriaceae isolated from raw milk and dairy products.</title>
        <authorList>
            <person name="Wenning M."/>
            <person name="Breitenwieser F."/>
            <person name="Huptas C."/>
            <person name="von Neubeck M."/>
            <person name="Busse H.-J."/>
            <person name="Scherer S."/>
        </authorList>
    </citation>
    <scope>NUCLEOTIDE SEQUENCE [LARGE SCALE GENOMIC DNA]</scope>
    <source>
        <strain evidence="3 4">VG341</strain>
    </source>
</reference>
<dbReference type="Proteomes" id="UP000290624">
    <property type="component" value="Unassembled WGS sequence"/>
</dbReference>
<keyword evidence="4" id="KW-1185">Reference proteome</keyword>
<protein>
    <recommendedName>
        <fullName evidence="2">DUF58 domain-containing protein</fullName>
    </recommendedName>
</protein>
<dbReference type="InterPro" id="IPR002881">
    <property type="entry name" value="DUF58"/>
</dbReference>
<sequence length="406" mass="43171">MRSLPRPTGRTVIVWAIGVVLLLVAIGLGNQDLLWPSVFLLVLPLVALISVVIRPPRFTLERTLDPPTGQAGQPLSVRVNVTTVRSGPLTAVFAEDVPDPALGRGVPFRLDTTEAGATTSAEYVLHPQRRGRFELSGFAYRFADFLGLWVHTVRGGCVTPVVVHPLHAWLPGRRAHSYGITGETPIPQTALSGPDDVMVREYQPRDDVRRIHWPSTARTGSLMVRREEAAWDPTAWVLLDSRRAPHPLVGGLSPTFEALVSAAASLGARMLSDGFSVTLVDADGVHTTISADTPDAVDRWLDLLVDADLTAAPDLLEASASLAQASGENLVVALLGDLDRSVAEALVSGAGSRENRVVIALQNSGETPGAWDAGADILSDHGWQVSRLPGTPEALAAAWGDAGGAR</sequence>
<comment type="caution">
    <text evidence="3">The sequence shown here is derived from an EMBL/GenBank/DDBJ whole genome shotgun (WGS) entry which is preliminary data.</text>
</comment>
<dbReference type="AlphaFoldDB" id="A0A4Q2EGH2"/>
<name>A0A4Q2EGH2_9ACTN</name>
<evidence type="ECO:0000313" key="4">
    <source>
        <dbReference type="Proteomes" id="UP000290624"/>
    </source>
</evidence>
<feature type="transmembrane region" description="Helical" evidence="1">
    <location>
        <begin position="34"/>
        <end position="53"/>
    </location>
</feature>
<feature type="domain" description="DUF58" evidence="2">
    <location>
        <begin position="199"/>
        <end position="338"/>
    </location>
</feature>
<evidence type="ECO:0000313" key="3">
    <source>
        <dbReference type="EMBL" id="RXW32369.1"/>
    </source>
</evidence>
<dbReference type="RefSeq" id="WP_129458591.1">
    <property type="nucleotide sequence ID" value="NZ_PPCV01000004.1"/>
</dbReference>
<dbReference type="PANTHER" id="PTHR34351">
    <property type="entry name" value="SLR1927 PROTEIN-RELATED"/>
    <property type="match status" value="1"/>
</dbReference>
<gene>
    <name evidence="3" type="ORF">C1706_07425</name>
</gene>
<dbReference type="EMBL" id="PPCV01000004">
    <property type="protein sequence ID" value="RXW32369.1"/>
    <property type="molecule type" value="Genomic_DNA"/>
</dbReference>
<organism evidence="3 4">
    <name type="scientific">Propioniciclava flava</name>
    <dbReference type="NCBI Taxonomy" id="2072026"/>
    <lineage>
        <taxon>Bacteria</taxon>
        <taxon>Bacillati</taxon>
        <taxon>Actinomycetota</taxon>
        <taxon>Actinomycetes</taxon>
        <taxon>Propionibacteriales</taxon>
        <taxon>Propionibacteriaceae</taxon>
        <taxon>Propioniciclava</taxon>
    </lineage>
</organism>